<keyword evidence="9" id="KW-0282">Flagellum</keyword>
<reference evidence="9" key="1">
    <citation type="submission" date="2013-08" db="EMBL/GenBank/DDBJ databases">
        <authorList>
            <person name="Mendez C."/>
            <person name="Richter M."/>
            <person name="Ferrer M."/>
            <person name="Sanchez J."/>
        </authorList>
    </citation>
    <scope>NUCLEOTIDE SEQUENCE</scope>
</reference>
<name>T1B9S8_9ZZZZ</name>
<evidence type="ECO:0000259" key="5">
    <source>
        <dbReference type="Pfam" id="PF00460"/>
    </source>
</evidence>
<evidence type="ECO:0000256" key="2">
    <source>
        <dbReference type="ARBA" id="ARBA00009677"/>
    </source>
</evidence>
<comment type="caution">
    <text evidence="9">The sequence shown here is derived from an EMBL/GenBank/DDBJ whole genome shotgun (WGS) entry which is preliminary data.</text>
</comment>
<evidence type="ECO:0000259" key="7">
    <source>
        <dbReference type="Pfam" id="PF07559"/>
    </source>
</evidence>
<dbReference type="GO" id="GO:0009424">
    <property type="term" value="C:bacterial-type flagellum hook"/>
    <property type="evidence" value="ECO:0007669"/>
    <property type="project" value="TreeGrafter"/>
</dbReference>
<dbReference type="Pfam" id="PF06429">
    <property type="entry name" value="Flg_bbr_C"/>
    <property type="match status" value="1"/>
</dbReference>
<dbReference type="GO" id="GO:0005829">
    <property type="term" value="C:cytosol"/>
    <property type="evidence" value="ECO:0007669"/>
    <property type="project" value="TreeGrafter"/>
</dbReference>
<dbReference type="GO" id="GO:0030694">
    <property type="term" value="C:bacterial-type flagellum basal body, rod"/>
    <property type="evidence" value="ECO:0007669"/>
    <property type="project" value="InterPro"/>
</dbReference>
<dbReference type="SUPFAM" id="SSF117143">
    <property type="entry name" value="Flagellar hook protein flgE"/>
    <property type="match status" value="1"/>
</dbReference>
<comment type="subcellular location">
    <subcellularLocation>
        <location evidence="1">Bacterial flagellum basal body</location>
    </subcellularLocation>
</comment>
<dbReference type="InterPro" id="IPR019776">
    <property type="entry name" value="Flagellar_basal_body_rod_CS"/>
</dbReference>
<dbReference type="NCBIfam" id="TIGR03506">
    <property type="entry name" value="FlgEFG_subfam"/>
    <property type="match status" value="1"/>
</dbReference>
<comment type="similarity">
    <text evidence="2">Belongs to the flagella basal body rod proteins family.</text>
</comment>
<proteinExistence type="inferred from homology"/>
<dbReference type="InterPro" id="IPR011491">
    <property type="entry name" value="FlgE_D2"/>
</dbReference>
<feature type="domain" description="Flagellar basal body rod protein N-terminal" evidence="5">
    <location>
        <begin position="3"/>
        <end position="33"/>
    </location>
</feature>
<evidence type="ECO:0000259" key="8">
    <source>
        <dbReference type="Pfam" id="PF22692"/>
    </source>
</evidence>
<dbReference type="EMBL" id="AUZZ01005394">
    <property type="protein sequence ID" value="EQD49779.1"/>
    <property type="molecule type" value="Genomic_DNA"/>
</dbReference>
<dbReference type="GO" id="GO:0071978">
    <property type="term" value="P:bacterial-type flagellum-dependent swarming motility"/>
    <property type="evidence" value="ECO:0007669"/>
    <property type="project" value="TreeGrafter"/>
</dbReference>
<evidence type="ECO:0000256" key="3">
    <source>
        <dbReference type="ARBA" id="ARBA00019015"/>
    </source>
</evidence>
<protein>
    <recommendedName>
        <fullName evidence="3">Flagellar hook protein FlgE</fullName>
    </recommendedName>
</protein>
<dbReference type="InterPro" id="IPR020013">
    <property type="entry name" value="Flagellar_FlgE/F/G"/>
</dbReference>
<dbReference type="Pfam" id="PF00460">
    <property type="entry name" value="Flg_bb_rod"/>
    <property type="match status" value="1"/>
</dbReference>
<dbReference type="NCBIfam" id="NF004238">
    <property type="entry name" value="PRK05682.1-1"/>
    <property type="match status" value="1"/>
</dbReference>
<accession>T1B9S8</accession>
<organism evidence="9">
    <name type="scientific">mine drainage metagenome</name>
    <dbReference type="NCBI Taxonomy" id="410659"/>
    <lineage>
        <taxon>unclassified sequences</taxon>
        <taxon>metagenomes</taxon>
        <taxon>ecological metagenomes</taxon>
    </lineage>
</organism>
<evidence type="ECO:0000259" key="6">
    <source>
        <dbReference type="Pfam" id="PF06429"/>
    </source>
</evidence>
<dbReference type="InterPro" id="IPR037058">
    <property type="entry name" value="Falgellar_hook_FlgE_sf"/>
</dbReference>
<evidence type="ECO:0000313" key="9">
    <source>
        <dbReference type="EMBL" id="EQD49779.1"/>
    </source>
</evidence>
<keyword evidence="9" id="KW-0966">Cell projection</keyword>
<dbReference type="InterPro" id="IPR012836">
    <property type="entry name" value="FlgF"/>
</dbReference>
<sequence length="403" mass="41395">MSLDLALSGINAANTDLNTIANNLANVDTTGFKGSTAEFSSLFAQTQQGLSQTQVGNGVQTAEIAQQFSQGNINTTSDNLDLALNGNGFFIVSNNGALSYTRNGAFQVDQNGYLVTASGERVQGYQPLSNGGFNTGGLSDLQLSTAEVAPSATTTANMTLNLPSNATAPTQAFSPTASNSYNDTTSMTVYDSLGAAHTAQLYFIKGAAANSWNAQLYIDGTAVGTPQTLTYSSSGALTSPTNGQVNFGSYTPSTGAAAMNITFNLGSSTQYGSAFGVDSESQNGYTTGNLTGINISSSGIVQAAFTNGQTKTLGQIALANFANPQGLQQTGNTQWQQTYASGSPVNGVAGGSGFGNIQSGALEQSNVDITTQLVDMINAQQNFQADAQMISTQSQAIQAALRA</sequence>
<keyword evidence="9" id="KW-0969">Cilium</keyword>
<gene>
    <name evidence="9" type="ORF">B2A_07535</name>
</gene>
<dbReference type="AlphaFoldDB" id="T1B9S8"/>
<dbReference type="Pfam" id="PF07559">
    <property type="entry name" value="FlgE_D2"/>
    <property type="match status" value="1"/>
</dbReference>
<feature type="domain" description="Flagellar hook protein FlgE D2" evidence="7">
    <location>
        <begin position="161"/>
        <end position="285"/>
    </location>
</feature>
<evidence type="ECO:0000256" key="1">
    <source>
        <dbReference type="ARBA" id="ARBA00004117"/>
    </source>
</evidence>
<keyword evidence="4" id="KW-0975">Bacterial flagellum</keyword>
<feature type="domain" description="Flagellar hook protein FlgE/F/G-like D1" evidence="8">
    <location>
        <begin position="83"/>
        <end position="145"/>
    </location>
</feature>
<dbReference type="PANTHER" id="PTHR30435:SF1">
    <property type="entry name" value="FLAGELLAR HOOK PROTEIN FLGE"/>
    <property type="match status" value="1"/>
</dbReference>
<dbReference type="InterPro" id="IPR053967">
    <property type="entry name" value="LlgE_F_G-like_D1"/>
</dbReference>
<dbReference type="InterPro" id="IPR037925">
    <property type="entry name" value="FlgE/F/G-like"/>
</dbReference>
<dbReference type="Pfam" id="PF22692">
    <property type="entry name" value="LlgE_F_G_D1"/>
    <property type="match status" value="1"/>
</dbReference>
<dbReference type="PANTHER" id="PTHR30435">
    <property type="entry name" value="FLAGELLAR PROTEIN"/>
    <property type="match status" value="1"/>
</dbReference>
<reference evidence="9" key="2">
    <citation type="journal article" date="2014" name="ISME J.">
        <title>Microbial stratification in low pH oxic and suboxic macroscopic growths along an acid mine drainage.</title>
        <authorList>
            <person name="Mendez-Garcia C."/>
            <person name="Mesa V."/>
            <person name="Sprenger R.R."/>
            <person name="Richter M."/>
            <person name="Diez M.S."/>
            <person name="Solano J."/>
            <person name="Bargiela R."/>
            <person name="Golyshina O.V."/>
            <person name="Manteca A."/>
            <person name="Ramos J.L."/>
            <person name="Gallego J.R."/>
            <person name="Llorente I."/>
            <person name="Martins Dos Santos V.A."/>
            <person name="Jensen O.N."/>
            <person name="Pelaez A.I."/>
            <person name="Sanchez J."/>
            <person name="Ferrer M."/>
        </authorList>
    </citation>
    <scope>NUCLEOTIDE SEQUENCE</scope>
</reference>
<dbReference type="NCBIfam" id="TIGR02490">
    <property type="entry name" value="flgF"/>
    <property type="match status" value="1"/>
</dbReference>
<dbReference type="InterPro" id="IPR010930">
    <property type="entry name" value="Flg_bb/hook_C_dom"/>
</dbReference>
<dbReference type="Gene3D" id="2.60.98.20">
    <property type="entry name" value="Flagellar hook protein FlgE"/>
    <property type="match status" value="1"/>
</dbReference>
<dbReference type="InterPro" id="IPR001444">
    <property type="entry name" value="Flag_bb_rod_N"/>
</dbReference>
<dbReference type="PROSITE" id="PS00588">
    <property type="entry name" value="FLAGELLA_BB_ROD"/>
    <property type="match status" value="1"/>
</dbReference>
<evidence type="ECO:0000256" key="4">
    <source>
        <dbReference type="ARBA" id="ARBA00023143"/>
    </source>
</evidence>
<feature type="domain" description="Flagellar basal-body/hook protein C-terminal" evidence="6">
    <location>
        <begin position="358"/>
        <end position="402"/>
    </location>
</feature>